<sequence length="63" mass="7279">MIPNLGMGFPLRCFQWLSLPDIATRRCSWQNSRYTRGRVFPVLSSRIHISLCVLTISSPDLNR</sequence>
<organism evidence="1 2">
    <name type="scientific">Candidatus Tagabacteria bacterium CG_4_9_14_0_2_um_filter_41_11</name>
    <dbReference type="NCBI Taxonomy" id="1975019"/>
    <lineage>
        <taxon>Bacteria</taxon>
        <taxon>Candidatus Tagaibacteriota</taxon>
    </lineage>
</organism>
<dbReference type="EMBL" id="PFSH01000021">
    <property type="protein sequence ID" value="PJC25270.1"/>
    <property type="molecule type" value="Genomic_DNA"/>
</dbReference>
<reference evidence="2" key="1">
    <citation type="submission" date="2017-09" db="EMBL/GenBank/DDBJ databases">
        <title>Depth-based differentiation of microbial function through sediment-hosted aquifers and enrichment of novel symbionts in the deep terrestrial subsurface.</title>
        <authorList>
            <person name="Probst A.J."/>
            <person name="Ladd B."/>
            <person name="Jarett J.K."/>
            <person name="Geller-Mcgrath D.E."/>
            <person name="Sieber C.M.K."/>
            <person name="Emerson J.B."/>
            <person name="Anantharaman K."/>
            <person name="Thomas B.C."/>
            <person name="Malmstrom R."/>
            <person name="Stieglmeier M."/>
            <person name="Klingl A."/>
            <person name="Woyke T."/>
            <person name="Ryan C.M."/>
            <person name="Banfield J.F."/>
        </authorList>
    </citation>
    <scope>NUCLEOTIDE SEQUENCE [LARGE SCALE GENOMIC DNA]</scope>
</reference>
<dbReference type="Proteomes" id="UP000230228">
    <property type="component" value="Unassembled WGS sequence"/>
</dbReference>
<comment type="caution">
    <text evidence="1">The sequence shown here is derived from an EMBL/GenBank/DDBJ whole genome shotgun (WGS) entry which is preliminary data.</text>
</comment>
<dbReference type="AlphaFoldDB" id="A0A2M8ER96"/>
<accession>A0A2M8ER96</accession>
<gene>
    <name evidence="1" type="ORF">CO056_01525</name>
</gene>
<protein>
    <submittedName>
        <fullName evidence="1">Uncharacterized protein</fullName>
    </submittedName>
</protein>
<evidence type="ECO:0000313" key="2">
    <source>
        <dbReference type="Proteomes" id="UP000230228"/>
    </source>
</evidence>
<proteinExistence type="predicted"/>
<name>A0A2M8ER96_9BACT</name>
<evidence type="ECO:0000313" key="1">
    <source>
        <dbReference type="EMBL" id="PJC25270.1"/>
    </source>
</evidence>